<name>A0ABU6IK93_9ACTN</name>
<evidence type="ECO:0000313" key="3">
    <source>
        <dbReference type="EMBL" id="MEC4176751.1"/>
    </source>
</evidence>
<feature type="transmembrane region" description="Helical" evidence="2">
    <location>
        <begin position="34"/>
        <end position="53"/>
    </location>
</feature>
<sequence>MDEREPTKPRDTAAEPKERSAKRLWDGLLIEHPAISVIGVLLLTALTCGAAVLS</sequence>
<gene>
    <name evidence="3" type="ORF">VIN30_09870</name>
</gene>
<dbReference type="Proteomes" id="UP001349994">
    <property type="component" value="Unassembled WGS sequence"/>
</dbReference>
<accession>A0ABU6IK93</accession>
<organism evidence="3 4">
    <name type="scientific">Adlercreutzia wanghongyangiae</name>
    <dbReference type="NCBI Taxonomy" id="3111451"/>
    <lineage>
        <taxon>Bacteria</taxon>
        <taxon>Bacillati</taxon>
        <taxon>Actinomycetota</taxon>
        <taxon>Coriobacteriia</taxon>
        <taxon>Eggerthellales</taxon>
        <taxon>Eggerthellaceae</taxon>
        <taxon>Adlercreutzia</taxon>
    </lineage>
</organism>
<proteinExistence type="predicted"/>
<evidence type="ECO:0000256" key="1">
    <source>
        <dbReference type="SAM" id="MobiDB-lite"/>
    </source>
</evidence>
<keyword evidence="2" id="KW-0472">Membrane</keyword>
<keyword evidence="2" id="KW-0812">Transmembrane</keyword>
<reference evidence="3 4" key="1">
    <citation type="submission" date="2024-01" db="EMBL/GenBank/DDBJ databases">
        <title>novel species in genus Adlercreutzia.</title>
        <authorList>
            <person name="Liu X."/>
        </authorList>
    </citation>
    <scope>NUCLEOTIDE SEQUENCE [LARGE SCALE GENOMIC DNA]</scope>
    <source>
        <strain evidence="3 4">R7</strain>
    </source>
</reference>
<evidence type="ECO:0000256" key="2">
    <source>
        <dbReference type="SAM" id="Phobius"/>
    </source>
</evidence>
<protein>
    <recommendedName>
        <fullName evidence="5">ABC transporter permease</fullName>
    </recommendedName>
</protein>
<evidence type="ECO:0000313" key="4">
    <source>
        <dbReference type="Proteomes" id="UP001349994"/>
    </source>
</evidence>
<keyword evidence="4" id="KW-1185">Reference proteome</keyword>
<dbReference type="EMBL" id="JAYMFF010000020">
    <property type="protein sequence ID" value="MEC4176751.1"/>
    <property type="molecule type" value="Genomic_DNA"/>
</dbReference>
<feature type="region of interest" description="Disordered" evidence="1">
    <location>
        <begin position="1"/>
        <end position="20"/>
    </location>
</feature>
<dbReference type="RefSeq" id="WP_326425350.1">
    <property type="nucleotide sequence ID" value="NZ_JAYMFF010000020.1"/>
</dbReference>
<keyword evidence="2" id="KW-1133">Transmembrane helix</keyword>
<evidence type="ECO:0008006" key="5">
    <source>
        <dbReference type="Google" id="ProtNLM"/>
    </source>
</evidence>
<comment type="caution">
    <text evidence="3">The sequence shown here is derived from an EMBL/GenBank/DDBJ whole genome shotgun (WGS) entry which is preliminary data.</text>
</comment>